<feature type="transmembrane region" description="Helical" evidence="10">
    <location>
        <begin position="126"/>
        <end position="154"/>
    </location>
</feature>
<keyword evidence="9" id="KW-0676">Redox-active center</keyword>
<evidence type="ECO:0000256" key="9">
    <source>
        <dbReference type="ARBA" id="ARBA00023284"/>
    </source>
</evidence>
<dbReference type="HOGENOM" id="CLU_141437_0_0_2"/>
<keyword evidence="6" id="KW-0560">Oxidoreductase</keyword>
<dbReference type="GO" id="GO:0016020">
    <property type="term" value="C:membrane"/>
    <property type="evidence" value="ECO:0007669"/>
    <property type="project" value="UniProtKB-SubCell"/>
</dbReference>
<keyword evidence="7 10" id="KW-0472">Membrane</keyword>
<gene>
    <name evidence="12" type="ordered locus">Cmaq_0467</name>
</gene>
<dbReference type="GeneID" id="5710075"/>
<keyword evidence="13" id="KW-1185">Reference proteome</keyword>
<accession>A8MBW9</accession>
<reference evidence="12 13" key="1">
    <citation type="submission" date="2007-10" db="EMBL/GenBank/DDBJ databases">
        <title>Complete sequence of Caldivirga maquilingensis IC-167.</title>
        <authorList>
            <consortium name="US DOE Joint Genome Institute"/>
            <person name="Copeland A."/>
            <person name="Lucas S."/>
            <person name="Lapidus A."/>
            <person name="Barry K."/>
            <person name="Glavina del Rio T."/>
            <person name="Dalin E."/>
            <person name="Tice H."/>
            <person name="Pitluck S."/>
            <person name="Saunders E."/>
            <person name="Brettin T."/>
            <person name="Bruce D."/>
            <person name="Detter J.C."/>
            <person name="Han C."/>
            <person name="Schmutz J."/>
            <person name="Larimer F."/>
            <person name="Land M."/>
            <person name="Hauser L."/>
            <person name="Kyrpides N."/>
            <person name="Ivanova N."/>
            <person name="Biddle J.F."/>
            <person name="Zhang Z."/>
            <person name="Fitz-Gibbon S.T."/>
            <person name="Lowe T.M."/>
            <person name="Saltikov C."/>
            <person name="House C.H."/>
            <person name="Richardson P."/>
        </authorList>
    </citation>
    <scope>NUCLEOTIDE SEQUENCE [LARGE SCALE GENOMIC DNA]</scope>
    <source>
        <strain evidence="13">ATCC 700844 / DSM 13496 / JCM 10307 / IC-167</strain>
    </source>
</reference>
<protein>
    <submittedName>
        <fullName evidence="12">Vitamin K epoxide reductase</fullName>
    </submittedName>
</protein>
<keyword evidence="3 10" id="KW-0812">Transmembrane</keyword>
<dbReference type="SMART" id="SM00756">
    <property type="entry name" value="VKc"/>
    <property type="match status" value="1"/>
</dbReference>
<dbReference type="AlphaFoldDB" id="A8MBW9"/>
<dbReference type="eggNOG" id="arCOG03749">
    <property type="taxonomic scope" value="Archaea"/>
</dbReference>
<dbReference type="InterPro" id="IPR012932">
    <property type="entry name" value="VKOR"/>
</dbReference>
<evidence type="ECO:0000259" key="11">
    <source>
        <dbReference type="SMART" id="SM00756"/>
    </source>
</evidence>
<evidence type="ECO:0000313" key="12">
    <source>
        <dbReference type="EMBL" id="ABW01312.1"/>
    </source>
</evidence>
<dbReference type="GO" id="GO:0048038">
    <property type="term" value="F:quinone binding"/>
    <property type="evidence" value="ECO:0007669"/>
    <property type="project" value="UniProtKB-KW"/>
</dbReference>
<evidence type="ECO:0000256" key="5">
    <source>
        <dbReference type="ARBA" id="ARBA00022989"/>
    </source>
</evidence>
<evidence type="ECO:0000256" key="8">
    <source>
        <dbReference type="ARBA" id="ARBA00023157"/>
    </source>
</evidence>
<feature type="transmembrane region" description="Helical" evidence="10">
    <location>
        <begin position="12"/>
        <end position="33"/>
    </location>
</feature>
<comment type="subcellular location">
    <subcellularLocation>
        <location evidence="1">Membrane</location>
        <topology evidence="1">Multi-pass membrane protein</topology>
    </subcellularLocation>
</comment>
<dbReference type="STRING" id="397948.Cmaq_0467"/>
<evidence type="ECO:0000256" key="1">
    <source>
        <dbReference type="ARBA" id="ARBA00004141"/>
    </source>
</evidence>
<dbReference type="Proteomes" id="UP000001137">
    <property type="component" value="Chromosome"/>
</dbReference>
<evidence type="ECO:0000256" key="6">
    <source>
        <dbReference type="ARBA" id="ARBA00023002"/>
    </source>
</evidence>
<comment type="similarity">
    <text evidence="2">Belongs to the VKOR family.</text>
</comment>
<sequence length="166" mass="18634">MGRLTLKWLGLFIAFSVVGVFSSGVVLYTYYYIHNAPPLCTLNGESTPFPGVTVNCIRVLSSPYAEVADVPLDVLAVFWFIINIVMAIAYDRSGEAVASRLFRVLMYWRFIGLAIIPYLLYVEFAILHALCLYCTIMHSMIIADFIVVTVYAYFNHRAKAKVAAVD</sequence>
<proteinExistence type="inferred from homology"/>
<feature type="transmembrane region" description="Helical" evidence="10">
    <location>
        <begin position="70"/>
        <end position="89"/>
    </location>
</feature>
<dbReference type="GO" id="GO:0016491">
    <property type="term" value="F:oxidoreductase activity"/>
    <property type="evidence" value="ECO:0007669"/>
    <property type="project" value="UniProtKB-KW"/>
</dbReference>
<dbReference type="Gene3D" id="1.20.1440.130">
    <property type="entry name" value="VKOR domain"/>
    <property type="match status" value="1"/>
</dbReference>
<keyword evidence="8" id="KW-1015">Disulfide bond</keyword>
<evidence type="ECO:0000256" key="3">
    <source>
        <dbReference type="ARBA" id="ARBA00022692"/>
    </source>
</evidence>
<dbReference type="NCBIfam" id="NF011478">
    <property type="entry name" value="PRK14889.1-1"/>
    <property type="match status" value="1"/>
</dbReference>
<dbReference type="OrthoDB" id="27520at2157"/>
<feature type="domain" description="Vitamin K epoxide reductase" evidence="11">
    <location>
        <begin position="6"/>
        <end position="152"/>
    </location>
</feature>
<evidence type="ECO:0000256" key="4">
    <source>
        <dbReference type="ARBA" id="ARBA00022719"/>
    </source>
</evidence>
<keyword evidence="4" id="KW-0874">Quinone</keyword>
<dbReference type="CDD" id="cd12918">
    <property type="entry name" value="VKOR_arc"/>
    <property type="match status" value="1"/>
</dbReference>
<name>A8MBW9_CALMQ</name>
<dbReference type="EMBL" id="CP000852">
    <property type="protein sequence ID" value="ABW01312.1"/>
    <property type="molecule type" value="Genomic_DNA"/>
</dbReference>
<dbReference type="RefSeq" id="WP_012185532.1">
    <property type="nucleotide sequence ID" value="NC_009954.1"/>
</dbReference>
<evidence type="ECO:0000256" key="10">
    <source>
        <dbReference type="SAM" id="Phobius"/>
    </source>
</evidence>
<evidence type="ECO:0000256" key="2">
    <source>
        <dbReference type="ARBA" id="ARBA00006214"/>
    </source>
</evidence>
<keyword evidence="5 10" id="KW-1133">Transmembrane helix</keyword>
<feature type="transmembrane region" description="Helical" evidence="10">
    <location>
        <begin position="101"/>
        <end position="120"/>
    </location>
</feature>
<organism evidence="12 13">
    <name type="scientific">Caldivirga maquilingensis (strain ATCC 700844 / DSM 13496 / JCM 10307 / IC-167)</name>
    <dbReference type="NCBI Taxonomy" id="397948"/>
    <lineage>
        <taxon>Archaea</taxon>
        <taxon>Thermoproteota</taxon>
        <taxon>Thermoprotei</taxon>
        <taxon>Thermoproteales</taxon>
        <taxon>Thermoproteaceae</taxon>
        <taxon>Caldivirga</taxon>
    </lineage>
</organism>
<evidence type="ECO:0000256" key="7">
    <source>
        <dbReference type="ARBA" id="ARBA00023136"/>
    </source>
</evidence>
<dbReference type="InterPro" id="IPR038354">
    <property type="entry name" value="VKOR_sf"/>
</dbReference>
<dbReference type="KEGG" id="cma:Cmaq_0467"/>
<evidence type="ECO:0000313" key="13">
    <source>
        <dbReference type="Proteomes" id="UP000001137"/>
    </source>
</evidence>
<dbReference type="Pfam" id="PF07884">
    <property type="entry name" value="VKOR"/>
    <property type="match status" value="1"/>
</dbReference>